<dbReference type="EC" id="1.2.1.2" evidence="7"/>
<dbReference type="GO" id="GO:0003954">
    <property type="term" value="F:NADH dehydrogenase activity"/>
    <property type="evidence" value="ECO:0007669"/>
    <property type="project" value="TreeGrafter"/>
</dbReference>
<dbReference type="InterPro" id="IPR009010">
    <property type="entry name" value="Asp_de-COase-like_dom_sf"/>
</dbReference>
<dbReference type="GO" id="GO:0051536">
    <property type="term" value="F:iron-sulfur cluster binding"/>
    <property type="evidence" value="ECO:0007669"/>
    <property type="project" value="UniProtKB-KW"/>
</dbReference>
<dbReference type="EMBL" id="APJX01000001">
    <property type="protein sequence ID" value="EMS81384.1"/>
    <property type="molecule type" value="Genomic_DNA"/>
</dbReference>
<dbReference type="PANTHER" id="PTHR43105">
    <property type="entry name" value="RESPIRATORY NITRATE REDUCTASE"/>
    <property type="match status" value="1"/>
</dbReference>
<feature type="domain" description="Molybdopterin dinucleotide-binding" evidence="6">
    <location>
        <begin position="415"/>
        <end position="520"/>
    </location>
</feature>
<sequence length="530" mass="58442">MTNSIAEFEHDSKAIFVIGSNTTACHPLIASRIIQAKENGAKLIVADPRNIQLARLADLSVNHRLGSDVALLNGMMHVIIRNQWHHPDYIADRCEDFDAFKAVIDTYTPKRVSDITGVDPEDIIRMAELYSQNAPAALLYAMGITQHTTGVDNVKSCCNLAMLCGNVGVKGGGINPLRGQNNVQGACDMGGLPNVFTGYQPVSDPGVNKKFSDAWGVALSSTPGLTITDMIEAIDQKKIKAMYIIGENPKLSDPDWNHLNHALKKLEFLLVQDIFLSETAQSADVIFASAALGERDGTFTNTERRCMRARKAQDPVGNTLPDWQIISRLSTAMGYAMDYDSAEEIFDEITGLTEKSYGGMTYERLGINGLQWPCPGPDHPGTPYLHKEPFARGKGKFHAIEYKDPAELACAEYPFLLTTGRMFAHFHTGTMTRVSRHLDVEQKTGYVEIHPDDAMRIKVKSNDPVLLTSRRGQMEVPARITTDVMPGNLFLPIHFGENPTNILTSSNAFDPLAKIPEFKVGAVRIERLIQ</sequence>
<dbReference type="InterPro" id="IPR050123">
    <property type="entry name" value="Prok_molybdopt-oxidoreductase"/>
</dbReference>
<protein>
    <submittedName>
        <fullName evidence="7">NAD-dependent formate dehydrogenase subunit alpha</fullName>
        <ecNumber evidence="7">1.2.1.2</ecNumber>
    </submittedName>
</protein>
<accession>S0G5Y6</accession>
<dbReference type="GO" id="GO:0043546">
    <property type="term" value="F:molybdopterin cofactor binding"/>
    <property type="evidence" value="ECO:0007669"/>
    <property type="project" value="InterPro"/>
</dbReference>
<evidence type="ECO:0000313" key="8">
    <source>
        <dbReference type="Proteomes" id="UP000014216"/>
    </source>
</evidence>
<dbReference type="GO" id="GO:0046872">
    <property type="term" value="F:metal ion binding"/>
    <property type="evidence" value="ECO:0007669"/>
    <property type="project" value="UniProtKB-KW"/>
</dbReference>
<dbReference type="Proteomes" id="UP000014216">
    <property type="component" value="Unassembled WGS sequence"/>
</dbReference>
<dbReference type="AlphaFoldDB" id="S0G5Y6"/>
<comment type="caution">
    <text evidence="7">The sequence shown here is derived from an EMBL/GenBank/DDBJ whole genome shotgun (WGS) entry which is preliminary data.</text>
</comment>
<evidence type="ECO:0000259" key="5">
    <source>
        <dbReference type="Pfam" id="PF00384"/>
    </source>
</evidence>
<evidence type="ECO:0000259" key="6">
    <source>
        <dbReference type="Pfam" id="PF01568"/>
    </source>
</evidence>
<organism evidence="7 8">
    <name type="scientific">Desulfotignum phosphitoxidans DSM 13687</name>
    <dbReference type="NCBI Taxonomy" id="1286635"/>
    <lineage>
        <taxon>Bacteria</taxon>
        <taxon>Pseudomonadati</taxon>
        <taxon>Thermodesulfobacteriota</taxon>
        <taxon>Desulfobacteria</taxon>
        <taxon>Desulfobacterales</taxon>
        <taxon>Desulfobacteraceae</taxon>
        <taxon>Desulfotignum</taxon>
    </lineage>
</organism>
<dbReference type="GO" id="GO:0022904">
    <property type="term" value="P:respiratory electron transport chain"/>
    <property type="evidence" value="ECO:0007669"/>
    <property type="project" value="TreeGrafter"/>
</dbReference>
<proteinExistence type="predicted"/>
<evidence type="ECO:0000256" key="1">
    <source>
        <dbReference type="ARBA" id="ARBA00022723"/>
    </source>
</evidence>
<reference evidence="7 8" key="1">
    <citation type="journal article" date="2013" name="Genome Announc.">
        <title>Draft Genome Sequence of Desulfotignum phosphitoxidans DSM 13687 Strain FiPS-3.</title>
        <authorList>
            <person name="Poehlein A."/>
            <person name="Daniel R."/>
            <person name="Simeonova D.D."/>
        </authorList>
    </citation>
    <scope>NUCLEOTIDE SEQUENCE [LARGE SCALE GENOMIC DNA]</scope>
    <source>
        <strain evidence="7 8">DSM 13687</strain>
    </source>
</reference>
<evidence type="ECO:0000313" key="7">
    <source>
        <dbReference type="EMBL" id="EMS81384.1"/>
    </source>
</evidence>
<dbReference type="InterPro" id="IPR006656">
    <property type="entry name" value="Mopterin_OxRdtase"/>
</dbReference>
<name>S0G5Y6_9BACT</name>
<feature type="domain" description="Molybdopterin oxidoreductase" evidence="5">
    <location>
        <begin position="1"/>
        <end position="331"/>
    </location>
</feature>
<dbReference type="SUPFAM" id="SSF50692">
    <property type="entry name" value="ADC-like"/>
    <property type="match status" value="1"/>
</dbReference>
<keyword evidence="8" id="KW-1185">Reference proteome</keyword>
<dbReference type="Gene3D" id="2.40.40.20">
    <property type="match status" value="1"/>
</dbReference>
<keyword evidence="1" id="KW-0479">Metal-binding</keyword>
<dbReference type="PANTHER" id="PTHR43105:SF14">
    <property type="entry name" value="FORMATE DEHYDROGENASE H"/>
    <property type="match status" value="1"/>
</dbReference>
<gene>
    <name evidence="7" type="primary">fdhF4</name>
    <name evidence="7" type="ORF">Dpo_1c05250</name>
</gene>
<evidence type="ECO:0000256" key="2">
    <source>
        <dbReference type="ARBA" id="ARBA00023002"/>
    </source>
</evidence>
<dbReference type="Gene3D" id="3.40.228.10">
    <property type="entry name" value="Dimethylsulfoxide Reductase, domain 2"/>
    <property type="match status" value="1"/>
</dbReference>
<dbReference type="GO" id="GO:0016020">
    <property type="term" value="C:membrane"/>
    <property type="evidence" value="ECO:0007669"/>
    <property type="project" value="TreeGrafter"/>
</dbReference>
<dbReference type="Gene3D" id="3.40.50.740">
    <property type="match status" value="1"/>
</dbReference>
<keyword evidence="2 7" id="KW-0560">Oxidoreductase</keyword>
<dbReference type="Pfam" id="PF00384">
    <property type="entry name" value="Molybdopterin"/>
    <property type="match status" value="1"/>
</dbReference>
<keyword evidence="4" id="KW-0411">Iron-sulfur</keyword>
<dbReference type="Pfam" id="PF01568">
    <property type="entry name" value="Molydop_binding"/>
    <property type="match status" value="1"/>
</dbReference>
<dbReference type="InterPro" id="IPR006657">
    <property type="entry name" value="MoPterin_dinucl-bd_dom"/>
</dbReference>
<keyword evidence="3" id="KW-0408">Iron</keyword>
<evidence type="ECO:0000256" key="4">
    <source>
        <dbReference type="ARBA" id="ARBA00023014"/>
    </source>
</evidence>
<dbReference type="SUPFAM" id="SSF53706">
    <property type="entry name" value="Formate dehydrogenase/DMSO reductase, domains 1-3"/>
    <property type="match status" value="1"/>
</dbReference>
<evidence type="ECO:0000256" key="3">
    <source>
        <dbReference type="ARBA" id="ARBA00023004"/>
    </source>
</evidence>